<feature type="domain" description="Tudor" evidence="2">
    <location>
        <begin position="275"/>
        <end position="335"/>
    </location>
</feature>
<dbReference type="PROSITE" id="PS50304">
    <property type="entry name" value="TUDOR"/>
    <property type="match status" value="9"/>
</dbReference>
<feature type="compositionally biased region" description="Basic and acidic residues" evidence="1">
    <location>
        <begin position="2074"/>
        <end position="2084"/>
    </location>
</feature>
<evidence type="ECO:0000313" key="3">
    <source>
        <dbReference type="EnsemblMetazoa" id="CLYHEMP015319.2"/>
    </source>
</evidence>
<feature type="domain" description="Tudor" evidence="2">
    <location>
        <begin position="1912"/>
        <end position="1970"/>
    </location>
</feature>
<feature type="domain" description="Tudor" evidence="2">
    <location>
        <begin position="686"/>
        <end position="745"/>
    </location>
</feature>
<organism evidence="3 4">
    <name type="scientific">Clytia hemisphaerica</name>
    <dbReference type="NCBI Taxonomy" id="252671"/>
    <lineage>
        <taxon>Eukaryota</taxon>
        <taxon>Metazoa</taxon>
        <taxon>Cnidaria</taxon>
        <taxon>Hydrozoa</taxon>
        <taxon>Hydroidolina</taxon>
        <taxon>Leptothecata</taxon>
        <taxon>Obeliida</taxon>
        <taxon>Clytiidae</taxon>
        <taxon>Clytia</taxon>
    </lineage>
</organism>
<protein>
    <recommendedName>
        <fullName evidence="2">Tudor domain-containing protein</fullName>
    </recommendedName>
</protein>
<dbReference type="OrthoDB" id="341421at2759"/>
<feature type="region of interest" description="Disordered" evidence="1">
    <location>
        <begin position="2105"/>
        <end position="2149"/>
    </location>
</feature>
<dbReference type="SUPFAM" id="SSF63748">
    <property type="entry name" value="Tudor/PWWP/MBT"/>
    <property type="match status" value="9"/>
</dbReference>
<feature type="region of interest" description="Disordered" evidence="1">
    <location>
        <begin position="1023"/>
        <end position="1057"/>
    </location>
</feature>
<feature type="compositionally biased region" description="Basic and acidic residues" evidence="1">
    <location>
        <begin position="1237"/>
        <end position="1252"/>
    </location>
</feature>
<dbReference type="Gene3D" id="2.30.30.140">
    <property type="match status" value="9"/>
</dbReference>
<dbReference type="InterPro" id="IPR035437">
    <property type="entry name" value="SNase_OB-fold_sf"/>
</dbReference>
<feature type="region of interest" description="Disordered" evidence="1">
    <location>
        <begin position="2163"/>
        <end position="2249"/>
    </location>
</feature>
<name>A0A7M5WZB9_9CNID</name>
<dbReference type="Gene3D" id="2.40.50.90">
    <property type="match status" value="8"/>
</dbReference>
<keyword evidence="4" id="KW-1185">Reference proteome</keyword>
<feature type="domain" description="Tudor" evidence="2">
    <location>
        <begin position="892"/>
        <end position="951"/>
    </location>
</feature>
<evidence type="ECO:0000259" key="2">
    <source>
        <dbReference type="PROSITE" id="PS50304"/>
    </source>
</evidence>
<feature type="region of interest" description="Disordered" evidence="1">
    <location>
        <begin position="2056"/>
        <end position="2092"/>
    </location>
</feature>
<dbReference type="InterPro" id="IPR050621">
    <property type="entry name" value="Tudor_domain_containing"/>
</dbReference>
<sequence length="2298" mass="258907">MNENINSNRPSCSVAVRGMLLSELAAKPFPDEQEFSICVTEVVSPHLFYGQLLTEESVESIQKLTIELANVYSSEPATSFTPKINEICVAKFMDGQWYRASVIQYNSDMTAHVFFFDFGNKCDVETSDIRCIKQHLLAYPRMAQKYSLANIESTKGSWGQESIAMMSTCQNNMVNATCVNIKVDLMECSLKMDGDAQSMEEKLIQKGLARVKSGRNAGDMKIDLPTDDSFTVIVMHVKDTSSFHGQLLTSENIEEITLLSSQLSELSSAPKSDITLKKDAICAAFHQEFQEWYRVQILDPTPQNGKVLLKLLDYGDELMIDTSQLRQLPSLLFDVPVKAIPMTLNGAKVDPNCTNYQQCVEKLNKLILQKKCEIEVVNRESNRLHVKLSSDGIDCHQHLSEFLIANPIGCQIVEQASKPVMIEDVPLVSTADSGDFLVTNIEDPSQIHGQLVVNIEEISHLDIISADLTERFLNKTDEYQPKIGEICAAFFATFSQYFRAVVREINNDKTVVVQYIDYGNGSTVPFSQIAPLPKEHSTTPRQAVQFSLFSEAGKVPWTKEFIEELKEILLNKIASYKTTKKEGEILVVELSTENMNVNQMFSKYLVKDEKPAQQIKAPVTQALNSIMIEDLPLVSTADSGDFLVTNIEDPSQIHGQLVVNIEEISHLDIISADLTERFLNKTDEYQPKIGEICAAFFATFSQYFRAVVREINNDKTAVVQYIDYGNGSTVPFSQIAPLPKEHSTTPRQAVQFSLFSEAGKVPWTKECIEELKEILLNKIASYKTTKKEGEILVVELSTENKNVNQMFSKYLVRDEKPAQQTNAPVTQALNSIMIEDVPLVSTADSGDFLVTNIEDPSQIHGQLVVNIEEISHLDIISADLTERFLNKTDEYQPKVGEICAAYFATFSQYFRAIVREINNDKTAVVQYIDYGNGSTVPFSQIVALPKEHSTTPRQAVQFSLFSEAGKVPWTKDCIDELKEILLNKIASYKTTKKEGGIVVAELSTENMNVNQIFSKYLVRDEKPAPPLTSEASQHAQQPITDTESPVSNSVTTTHSQSVDQYTKKPAFAVPDRCDVTIQHIENAQLFYAQENTQEKYGQLSMLTQAMTDHCSVDTTPYQPTVGDLCCGLFEGIWSRCHVIKTHANEATIFFIDFGNTSMLPFGSLRRMAPQFIQLPSFAMTLKLSRSQVASNVTEKFIKMALNEVYEMKVLERNQNVLTVQLFDRQTGDDIEDYLPEPIKDPVEPQKVKEEPKTIPTPVPRPDQAQTKPPQTIERIMIESIPKCNVPDKGQMAVVNIEGPDCIHIQLLVTNFEEIGQLDAMSLELTNKFKETDVSYQPIINEVCAAYFAGFDQYFRSVVTEVDSTKKTAKVQSLDFGNSATACFDDLAQLPMEHTLIAKQAIHFSLHGLTNDIWKKELDSELQTLLLNKLSTFKVVSRKEDSYVVEIEAEYGESTVNVSQFFLEKVQPKPPKTAPSQPTESLRKPDAPVEQKSNPEPVIQHPPSEPVISKPSIPEPVIQTLQEPVISNPAPKPSILESEPPIAEPVKITQELPETDVPLPKPSATIAPYEPYSPLSTPPPVSNTETPPIQNLTITESQNRPTTPTTVSSISVTSSVTSSPSSANKSTLPSSIHPLESAAMKIDLRDLSGGTYELKITHVESPYMIYANFKDRIVTKELNDLCVLMASTYANDSSVSNLKPGSLCAVKVKELWMRGLVTGMDEESNYSIFLIDFGNSIAAPKNEAKALSPEFRRVPAQVVPLKLITVKPVEEQEEWSNEVCQFLKEFIIGQNVRVKPEYKDGIIFGARIKVQDQPLDKLLSDSGYAVKVDPIIPSDSHTQNKKDPRKAIPFSDISKQIDVEQPTMEDFEAYVTCVVSPRLFYCRMLDDEKEKAVDEVSAGLKAHFEGKESEGFEYSEGDLCAIKLTDGQWYRGFIVRLHSNETASIWLCDFGSKYTMQREEIYPLPDKFKELPAQSVTLQMQYLVPINDTGYPKEASDYFRLLVVNRILKVKILKKHQTIYRVALFDKKTGTDVGEKYVNKGYAKYIFNRKPVYPETKVAPLMPPEPRPIHHHKRPQEDDSIHRPQESNPYLEDPYSKYQQDAYHHKNQYSHQQYPSTRGRQMNNGRGVHFNSNNTQTRGGMGRGFFKYPQGNHVNERYQLRNNSNERYSPNKNYNHSPNRSNASRPPHQSPPTMNGNSPHRPAYSTSKYPPNNYYHQNQKPTRPHYDSSEETANDPYSQPANYKEPYQQRPIRRMNYPQHDPYDEIPSHFQHQQHNTRGGRGAMRGSYRGRGALRGAHF</sequence>
<feature type="compositionally biased region" description="Polar residues" evidence="1">
    <location>
        <begin position="1029"/>
        <end position="1057"/>
    </location>
</feature>
<feature type="domain" description="Tudor" evidence="2">
    <location>
        <begin position="1118"/>
        <end position="1174"/>
    </location>
</feature>
<dbReference type="SMART" id="SM00333">
    <property type="entry name" value="TUDOR"/>
    <property type="match status" value="9"/>
</dbReference>
<feature type="compositionally biased region" description="Polar residues" evidence="1">
    <location>
        <begin position="2108"/>
        <end position="2137"/>
    </location>
</feature>
<feature type="domain" description="Tudor" evidence="2">
    <location>
        <begin position="81"/>
        <end position="139"/>
    </location>
</feature>
<dbReference type="EnsemblMetazoa" id="CLYHEMT015319.2">
    <property type="protein sequence ID" value="CLYHEMP015319.2"/>
    <property type="gene ID" value="CLYHEMG015319"/>
</dbReference>
<reference evidence="3" key="1">
    <citation type="submission" date="2021-01" db="UniProtKB">
        <authorList>
            <consortium name="EnsemblMetazoa"/>
        </authorList>
    </citation>
    <scope>IDENTIFICATION</scope>
</reference>
<feature type="region of interest" description="Disordered" evidence="1">
    <location>
        <begin position="2270"/>
        <end position="2298"/>
    </location>
</feature>
<dbReference type="CDD" id="cd20379">
    <property type="entry name" value="Tudor_dTUD-like"/>
    <property type="match status" value="1"/>
</dbReference>
<feature type="domain" description="Tudor" evidence="2">
    <location>
        <begin position="1696"/>
        <end position="1753"/>
    </location>
</feature>
<dbReference type="FunFam" id="2.30.30.140:FF:000018">
    <property type="entry name" value="Serine/threonine-protein kinase 31"/>
    <property type="match status" value="4"/>
</dbReference>
<feature type="compositionally biased region" description="Polar residues" evidence="1">
    <location>
        <begin position="1581"/>
        <end position="1599"/>
    </location>
</feature>
<feature type="compositionally biased region" description="Polar residues" evidence="1">
    <location>
        <begin position="2163"/>
        <end position="2183"/>
    </location>
</feature>
<feature type="compositionally biased region" description="Polar residues" evidence="1">
    <location>
        <begin position="2190"/>
        <end position="2220"/>
    </location>
</feature>
<feature type="region of interest" description="Disordered" evidence="1">
    <location>
        <begin position="1465"/>
        <end position="1511"/>
    </location>
</feature>
<evidence type="ECO:0000313" key="4">
    <source>
        <dbReference type="Proteomes" id="UP000594262"/>
    </source>
</evidence>
<feature type="region of interest" description="Disordered" evidence="1">
    <location>
        <begin position="1234"/>
        <end position="1268"/>
    </location>
</feature>
<proteinExistence type="predicted"/>
<dbReference type="InterPro" id="IPR002999">
    <property type="entry name" value="Tudor"/>
</dbReference>
<dbReference type="PANTHER" id="PTHR22948:SF72">
    <property type="entry name" value="TUDOR DOMAIN-CONTAINING PROTEIN"/>
    <property type="match status" value="1"/>
</dbReference>
<evidence type="ECO:0000256" key="1">
    <source>
        <dbReference type="SAM" id="MobiDB-lite"/>
    </source>
</evidence>
<dbReference type="Pfam" id="PF00567">
    <property type="entry name" value="TUDOR"/>
    <property type="match status" value="9"/>
</dbReference>
<feature type="region of interest" description="Disordered" evidence="1">
    <location>
        <begin position="1549"/>
        <end position="1629"/>
    </location>
</feature>
<accession>A0A7M5WZB9</accession>
<dbReference type="Proteomes" id="UP000594262">
    <property type="component" value="Unplaced"/>
</dbReference>
<dbReference type="PANTHER" id="PTHR22948">
    <property type="entry name" value="TUDOR DOMAIN CONTAINING PROTEIN"/>
    <property type="match status" value="1"/>
</dbReference>
<feature type="domain" description="Tudor" evidence="2">
    <location>
        <begin position="1336"/>
        <end position="1396"/>
    </location>
</feature>
<feature type="domain" description="Tudor" evidence="2">
    <location>
        <begin position="480"/>
        <end position="539"/>
    </location>
</feature>
<feature type="compositionally biased region" description="Low complexity" evidence="1">
    <location>
        <begin position="1600"/>
        <end position="1629"/>
    </location>
</feature>